<accession>A0AAV5IYB3</accession>
<name>A0AAV5IYB3_9ROSI</name>
<evidence type="ECO:0000313" key="2">
    <source>
        <dbReference type="Proteomes" id="UP001054252"/>
    </source>
</evidence>
<dbReference type="EMBL" id="BPVZ01000020">
    <property type="protein sequence ID" value="GKV03780.1"/>
    <property type="molecule type" value="Genomic_DNA"/>
</dbReference>
<comment type="caution">
    <text evidence="1">The sequence shown here is derived from an EMBL/GenBank/DDBJ whole genome shotgun (WGS) entry which is preliminary data.</text>
</comment>
<evidence type="ECO:0000313" key="1">
    <source>
        <dbReference type="EMBL" id="GKV03780.1"/>
    </source>
</evidence>
<keyword evidence="2" id="KW-1185">Reference proteome</keyword>
<sequence length="77" mass="8536">MQKITHTTGSKSFAILRDEMEEKNGGELVGEIDFYMATHLNKDGKYVDEEAESTVKKAKEMHTEGLATSSLDAISLQ</sequence>
<dbReference type="InterPro" id="IPR004252">
    <property type="entry name" value="Probable_transposase_24"/>
</dbReference>
<organism evidence="1 2">
    <name type="scientific">Rubroshorea leprosula</name>
    <dbReference type="NCBI Taxonomy" id="152421"/>
    <lineage>
        <taxon>Eukaryota</taxon>
        <taxon>Viridiplantae</taxon>
        <taxon>Streptophyta</taxon>
        <taxon>Embryophyta</taxon>
        <taxon>Tracheophyta</taxon>
        <taxon>Spermatophyta</taxon>
        <taxon>Magnoliopsida</taxon>
        <taxon>eudicotyledons</taxon>
        <taxon>Gunneridae</taxon>
        <taxon>Pentapetalae</taxon>
        <taxon>rosids</taxon>
        <taxon>malvids</taxon>
        <taxon>Malvales</taxon>
        <taxon>Dipterocarpaceae</taxon>
        <taxon>Rubroshorea</taxon>
    </lineage>
</organism>
<dbReference type="Proteomes" id="UP001054252">
    <property type="component" value="Unassembled WGS sequence"/>
</dbReference>
<dbReference type="AlphaFoldDB" id="A0AAV5IYB3"/>
<dbReference type="Pfam" id="PF03004">
    <property type="entry name" value="Transposase_24"/>
    <property type="match status" value="1"/>
</dbReference>
<protein>
    <submittedName>
        <fullName evidence="1">Uncharacterized protein</fullName>
    </submittedName>
</protein>
<reference evidence="1 2" key="1">
    <citation type="journal article" date="2021" name="Commun. Biol.">
        <title>The genome of Shorea leprosula (Dipterocarpaceae) highlights the ecological relevance of drought in aseasonal tropical rainforests.</title>
        <authorList>
            <person name="Ng K.K.S."/>
            <person name="Kobayashi M.J."/>
            <person name="Fawcett J.A."/>
            <person name="Hatakeyama M."/>
            <person name="Paape T."/>
            <person name="Ng C.H."/>
            <person name="Ang C.C."/>
            <person name="Tnah L.H."/>
            <person name="Lee C.T."/>
            <person name="Nishiyama T."/>
            <person name="Sese J."/>
            <person name="O'Brien M.J."/>
            <person name="Copetti D."/>
            <person name="Mohd Noor M.I."/>
            <person name="Ong R.C."/>
            <person name="Putra M."/>
            <person name="Sireger I.Z."/>
            <person name="Indrioko S."/>
            <person name="Kosugi Y."/>
            <person name="Izuno A."/>
            <person name="Isagi Y."/>
            <person name="Lee S.L."/>
            <person name="Shimizu K.K."/>
        </authorList>
    </citation>
    <scope>NUCLEOTIDE SEQUENCE [LARGE SCALE GENOMIC DNA]</scope>
    <source>
        <strain evidence="1">214</strain>
    </source>
</reference>
<proteinExistence type="predicted"/>
<gene>
    <name evidence="1" type="ORF">SLEP1_g16026</name>
</gene>